<protein>
    <submittedName>
        <fullName evidence="6">Uncharacterized protein</fullName>
    </submittedName>
</protein>
<evidence type="ECO:0000256" key="3">
    <source>
        <dbReference type="ARBA" id="ARBA00022737"/>
    </source>
</evidence>
<dbReference type="PANTHER" id="PTHR47535">
    <property type="entry name" value="MUSCLE-SPECIFIC PROTEIN 300 KDA, ISOFORM G"/>
    <property type="match status" value="1"/>
</dbReference>
<dbReference type="GO" id="GO:0051015">
    <property type="term" value="F:actin filament binding"/>
    <property type="evidence" value="ECO:0007669"/>
    <property type="project" value="TreeGrafter"/>
</dbReference>
<dbReference type="PANTHER" id="PTHR47535:SF7">
    <property type="entry name" value="CALMIN"/>
    <property type="match status" value="1"/>
</dbReference>
<evidence type="ECO:0000256" key="5">
    <source>
        <dbReference type="ARBA" id="ARBA00023136"/>
    </source>
</evidence>
<evidence type="ECO:0000256" key="1">
    <source>
        <dbReference type="ARBA" id="ARBA00004370"/>
    </source>
</evidence>
<evidence type="ECO:0000256" key="2">
    <source>
        <dbReference type="ARBA" id="ARBA00022692"/>
    </source>
</evidence>
<keyword evidence="7" id="KW-1185">Reference proteome</keyword>
<dbReference type="GO" id="GO:0005640">
    <property type="term" value="C:nuclear outer membrane"/>
    <property type="evidence" value="ECO:0007669"/>
    <property type="project" value="TreeGrafter"/>
</dbReference>
<dbReference type="AlphaFoldDB" id="A0A8S4QFK3"/>
<feature type="non-terminal residue" evidence="6">
    <location>
        <position position="1"/>
    </location>
</feature>
<sequence length="182" mass="20972">MARINTDIKVITSDFGVYIEEIRQGKLVLELCLGRWEDFDSLKEDFSSWMKATQQFLKGELSVETSLQEKRDQLLKYQTKHEEILKKQGDLDNISGKAQGLLQTSHTITQLTTNYQALISMSKEILRKLESYYGDHDKYDMHQKEFITWSETTKLNLLTLQDGVASKDDVGTKLAKLQAMQS</sequence>
<dbReference type="EMBL" id="CAIIXF020000247">
    <property type="protein sequence ID" value="CAH1803091.1"/>
    <property type="molecule type" value="Genomic_DNA"/>
</dbReference>
<name>A0A8S4QFK3_OWEFU</name>
<dbReference type="InterPro" id="IPR052403">
    <property type="entry name" value="LINC-complex_assoc"/>
</dbReference>
<comment type="caution">
    <text evidence="6">The sequence shown here is derived from an EMBL/GenBank/DDBJ whole genome shotgun (WGS) entry which is preliminary data.</text>
</comment>
<evidence type="ECO:0000256" key="4">
    <source>
        <dbReference type="ARBA" id="ARBA00022989"/>
    </source>
</evidence>
<keyword evidence="3" id="KW-0677">Repeat</keyword>
<keyword evidence="4" id="KW-1133">Transmembrane helix</keyword>
<evidence type="ECO:0000313" key="7">
    <source>
        <dbReference type="Proteomes" id="UP000749559"/>
    </source>
</evidence>
<reference evidence="6" key="1">
    <citation type="submission" date="2022-03" db="EMBL/GenBank/DDBJ databases">
        <authorList>
            <person name="Martin C."/>
        </authorList>
    </citation>
    <scope>NUCLEOTIDE SEQUENCE</scope>
</reference>
<dbReference type="GO" id="GO:0007097">
    <property type="term" value="P:nuclear migration"/>
    <property type="evidence" value="ECO:0007669"/>
    <property type="project" value="TreeGrafter"/>
</dbReference>
<evidence type="ECO:0000313" key="6">
    <source>
        <dbReference type="EMBL" id="CAH1803091.1"/>
    </source>
</evidence>
<comment type="subcellular location">
    <subcellularLocation>
        <location evidence="1">Membrane</location>
    </subcellularLocation>
</comment>
<keyword evidence="5" id="KW-0472">Membrane</keyword>
<dbReference type="Gene3D" id="1.20.58.60">
    <property type="match status" value="1"/>
</dbReference>
<accession>A0A8S4QFK3</accession>
<proteinExistence type="predicted"/>
<organism evidence="6 7">
    <name type="scientific">Owenia fusiformis</name>
    <name type="common">Polychaete worm</name>
    <dbReference type="NCBI Taxonomy" id="6347"/>
    <lineage>
        <taxon>Eukaryota</taxon>
        <taxon>Metazoa</taxon>
        <taxon>Spiralia</taxon>
        <taxon>Lophotrochozoa</taxon>
        <taxon>Annelida</taxon>
        <taxon>Polychaeta</taxon>
        <taxon>Sedentaria</taxon>
        <taxon>Canalipalpata</taxon>
        <taxon>Sabellida</taxon>
        <taxon>Oweniida</taxon>
        <taxon>Oweniidae</taxon>
        <taxon>Owenia</taxon>
    </lineage>
</organism>
<dbReference type="Proteomes" id="UP000749559">
    <property type="component" value="Unassembled WGS sequence"/>
</dbReference>
<gene>
    <name evidence="6" type="ORF">OFUS_LOCUS26712</name>
</gene>
<dbReference type="SUPFAM" id="SSF46966">
    <property type="entry name" value="Spectrin repeat"/>
    <property type="match status" value="1"/>
</dbReference>
<dbReference type="GO" id="GO:0034993">
    <property type="term" value="C:meiotic nuclear membrane microtubule tethering complex"/>
    <property type="evidence" value="ECO:0007669"/>
    <property type="project" value="TreeGrafter"/>
</dbReference>
<keyword evidence="2" id="KW-0812">Transmembrane</keyword>
<dbReference type="GO" id="GO:0008285">
    <property type="term" value="P:negative regulation of cell population proliferation"/>
    <property type="evidence" value="ECO:0007669"/>
    <property type="project" value="TreeGrafter"/>
</dbReference>
<dbReference type="OrthoDB" id="6538186at2759"/>
<dbReference type="GO" id="GO:0005737">
    <property type="term" value="C:cytoplasm"/>
    <property type="evidence" value="ECO:0007669"/>
    <property type="project" value="TreeGrafter"/>
</dbReference>